<comment type="caution">
    <text evidence="2">The sequence shown here is derived from an EMBL/GenBank/DDBJ whole genome shotgun (WGS) entry which is preliminary data.</text>
</comment>
<feature type="compositionally biased region" description="Basic and acidic residues" evidence="1">
    <location>
        <begin position="493"/>
        <end position="600"/>
    </location>
</feature>
<feature type="compositionally biased region" description="Basic and acidic residues" evidence="1">
    <location>
        <begin position="645"/>
        <end position="656"/>
    </location>
</feature>
<feature type="compositionally biased region" description="Basic and acidic residues" evidence="1">
    <location>
        <begin position="715"/>
        <end position="728"/>
    </location>
</feature>
<dbReference type="PANTHER" id="PTHR31534">
    <property type="entry name" value="ATAXIN 7, ISOFORM A"/>
    <property type="match status" value="1"/>
</dbReference>
<name>A0AAD7NMC6_9AGAR</name>
<evidence type="ECO:0000256" key="1">
    <source>
        <dbReference type="SAM" id="MobiDB-lite"/>
    </source>
</evidence>
<reference evidence="2" key="1">
    <citation type="submission" date="2023-03" db="EMBL/GenBank/DDBJ databases">
        <title>Massive genome expansion in bonnet fungi (Mycena s.s.) driven by repeated elements and novel gene families across ecological guilds.</title>
        <authorList>
            <consortium name="Lawrence Berkeley National Laboratory"/>
            <person name="Harder C.B."/>
            <person name="Miyauchi S."/>
            <person name="Viragh M."/>
            <person name="Kuo A."/>
            <person name="Thoen E."/>
            <person name="Andreopoulos B."/>
            <person name="Lu D."/>
            <person name="Skrede I."/>
            <person name="Drula E."/>
            <person name="Henrissat B."/>
            <person name="Morin E."/>
            <person name="Kohler A."/>
            <person name="Barry K."/>
            <person name="LaButti K."/>
            <person name="Morin E."/>
            <person name="Salamov A."/>
            <person name="Lipzen A."/>
            <person name="Mereny Z."/>
            <person name="Hegedus B."/>
            <person name="Baldrian P."/>
            <person name="Stursova M."/>
            <person name="Weitz H."/>
            <person name="Taylor A."/>
            <person name="Grigoriev I.V."/>
            <person name="Nagy L.G."/>
            <person name="Martin F."/>
            <person name="Kauserud H."/>
        </authorList>
    </citation>
    <scope>NUCLEOTIDE SEQUENCE</scope>
    <source>
        <strain evidence="2">CBHHK182m</strain>
    </source>
</reference>
<feature type="compositionally biased region" description="Low complexity" evidence="1">
    <location>
        <begin position="601"/>
        <end position="610"/>
    </location>
</feature>
<evidence type="ECO:0000313" key="2">
    <source>
        <dbReference type="EMBL" id="KAJ7767325.1"/>
    </source>
</evidence>
<feature type="region of interest" description="Disordered" evidence="1">
    <location>
        <begin position="715"/>
        <end position="734"/>
    </location>
</feature>
<evidence type="ECO:0000313" key="3">
    <source>
        <dbReference type="Proteomes" id="UP001215598"/>
    </source>
</evidence>
<dbReference type="EMBL" id="JARKIB010000022">
    <property type="protein sequence ID" value="KAJ7767325.1"/>
    <property type="molecule type" value="Genomic_DNA"/>
</dbReference>
<dbReference type="AlphaFoldDB" id="A0AAD7NMC6"/>
<dbReference type="Proteomes" id="UP001215598">
    <property type="component" value="Unassembled WGS sequence"/>
</dbReference>
<gene>
    <name evidence="2" type="ORF">B0H16DRAFT_1453653</name>
</gene>
<dbReference type="PANTHER" id="PTHR31534:SF3">
    <property type="entry name" value="HPC2-RELATED DOMAIN-CONTAINING PROTEIN"/>
    <property type="match status" value="1"/>
</dbReference>
<feature type="region of interest" description="Disordered" evidence="1">
    <location>
        <begin position="493"/>
        <end position="695"/>
    </location>
</feature>
<feature type="compositionally biased region" description="Gly residues" evidence="1">
    <location>
        <begin position="152"/>
        <end position="162"/>
    </location>
</feature>
<sequence length="734" mass="82012">MTDALCLRFTIPSTNTNFPTMLTKKDSKREIYRYDAAAVPDIMPFPALALVATTKGEEIPVPDLNDYQQSWIHDVALRDVDFEVDLPTRAESTKFYNKVKMDAFEAKAFQHDVQPGDAAEEASLSKAIAKWKRDNAKKTKKTKNSNDANDAGGAGGAEGAEGAGAADDAAGPNEEEDEGARVGMLRGFPRQGWRLSQAIQKVISNKRTADKSRATATKVTAAPAPMAPATALAKLMGLATYTARDKFRDERHVEIHEYSLTLEGANAGGKFRKAEAIMWAKEDQVFWANAAAAEEEDVDWRARQGLIVGGFQHLVDTLNANPKFRPFVANISMGWLDENNKLQLEWVETVPSGVKVRQRFEDQYKELSRGSLNALYAWAEKPLQDYVATRDGSAAPAAPVFPHTAEALNDMVYTNIIAIIEAAFGNGAIPWAAIASAPSEYFDTEKFDVSFDSTGLESFQGKWHMLGSILASGAGEGTSGFFRKVSVAVREKEADADAERVEREKQERVEREKQEQERVEREKQEQERVESERLEGERVEREHQERERVERERQEQERAESERLEWERVDREKQERERIDREKRERERVEAERVERERVEQVNGDAAGAGADEDGKAKKGAKRKAENQLVPEDAGPSRRSGRTRQTAEEARLERQKKITGAASAPKGRPGWEYVERSPVKPTRGRGRGGKRNFSSSMVYNGYHLSGANTLLVKEGETGRSEARAERAGKGCIFR</sequence>
<feature type="compositionally biased region" description="Low complexity" evidence="1">
    <location>
        <begin position="163"/>
        <end position="172"/>
    </location>
</feature>
<dbReference type="InterPro" id="IPR053109">
    <property type="entry name" value="Ser/Thr-Kinase-Related"/>
</dbReference>
<accession>A0AAD7NMC6</accession>
<protein>
    <submittedName>
        <fullName evidence="2">Uncharacterized protein</fullName>
    </submittedName>
</protein>
<feature type="region of interest" description="Disordered" evidence="1">
    <location>
        <begin position="132"/>
        <end position="179"/>
    </location>
</feature>
<organism evidence="2 3">
    <name type="scientific">Mycena metata</name>
    <dbReference type="NCBI Taxonomy" id="1033252"/>
    <lineage>
        <taxon>Eukaryota</taxon>
        <taxon>Fungi</taxon>
        <taxon>Dikarya</taxon>
        <taxon>Basidiomycota</taxon>
        <taxon>Agaricomycotina</taxon>
        <taxon>Agaricomycetes</taxon>
        <taxon>Agaricomycetidae</taxon>
        <taxon>Agaricales</taxon>
        <taxon>Marasmiineae</taxon>
        <taxon>Mycenaceae</taxon>
        <taxon>Mycena</taxon>
    </lineage>
</organism>
<keyword evidence="3" id="KW-1185">Reference proteome</keyword>
<proteinExistence type="predicted"/>